<dbReference type="KEGG" id="spq:SPAB_02934"/>
<dbReference type="Proteomes" id="UP000008556">
    <property type="component" value="Chromosome"/>
</dbReference>
<organism evidence="1 2">
    <name type="scientific">Salmonella paratyphi B (strain ATCC BAA-1250 / SPB7)</name>
    <dbReference type="NCBI Taxonomy" id="1016998"/>
    <lineage>
        <taxon>Bacteria</taxon>
        <taxon>Pseudomonadati</taxon>
        <taxon>Pseudomonadota</taxon>
        <taxon>Gammaproteobacteria</taxon>
        <taxon>Enterobacterales</taxon>
        <taxon>Enterobacteriaceae</taxon>
        <taxon>Salmonella</taxon>
    </lineage>
</organism>
<accession>A0A6C6Z3I7</accession>
<protein>
    <submittedName>
        <fullName evidence="1">Uncharacterized protein</fullName>
    </submittedName>
</protein>
<dbReference type="AlphaFoldDB" id="A0A6C6Z3I7"/>
<evidence type="ECO:0000313" key="2">
    <source>
        <dbReference type="Proteomes" id="UP000008556"/>
    </source>
</evidence>
<evidence type="ECO:0000313" key="1">
    <source>
        <dbReference type="EMBL" id="ABX68298.1"/>
    </source>
</evidence>
<name>A0A6C6Z3I7_SALPB</name>
<proteinExistence type="predicted"/>
<reference evidence="1 2" key="1">
    <citation type="submission" date="2007-11" db="EMBL/GenBank/DDBJ databases">
        <authorList>
            <consortium name="The Salmonella enterica serovar Paratyphi B Genome Sequencing Project"/>
            <person name="McClelland M."/>
            <person name="Sanderson E.K."/>
            <person name="Porwollik S."/>
            <person name="Spieth J."/>
            <person name="Clifton W.S."/>
            <person name="Fulton R."/>
            <person name="Cordes M."/>
            <person name="Wollam A."/>
            <person name="Shah N."/>
            <person name="Pepin K."/>
            <person name="Bhonagiri V."/>
            <person name="Nash W."/>
            <person name="Johnson M."/>
            <person name="Thiruvilangam P."/>
            <person name="Wilson R."/>
        </authorList>
    </citation>
    <scope>NUCLEOTIDE SEQUENCE [LARGE SCALE GENOMIC DNA]</scope>
    <source>
        <strain evidence="2">ATCC BAA-1250 / SPB7</strain>
    </source>
</reference>
<sequence>MGIFLQIYRKCNKNVFSIMKHIKTNRYRFPTLNQLNN</sequence>
<gene>
    <name evidence="1" type="ordered locus">SPAB_02934</name>
</gene>
<dbReference type="EMBL" id="CP000886">
    <property type="protein sequence ID" value="ABX68298.1"/>
    <property type="molecule type" value="Genomic_DNA"/>
</dbReference>